<sequence>MNLTSLPSLTVGTVLPTLEIEIDRTTIVATAIASQDFEDVHHDPGKAAGRGTPDIFMSINSTNGFLDRYLTDWAGPHSRIKKVSLRLGVPNFPGDVMTMTGEVVEVAGDEAVVAVVGRNARGNHVTARIVVGPHPTSNEGAGR</sequence>
<organism evidence="1 2">
    <name type="scientific">Nocardioides dubius</name>
    <dbReference type="NCBI Taxonomy" id="317019"/>
    <lineage>
        <taxon>Bacteria</taxon>
        <taxon>Bacillati</taxon>
        <taxon>Actinomycetota</taxon>
        <taxon>Actinomycetes</taxon>
        <taxon>Propionibacteriales</taxon>
        <taxon>Nocardioidaceae</taxon>
        <taxon>Nocardioides</taxon>
    </lineage>
</organism>
<dbReference type="SUPFAM" id="SSF54637">
    <property type="entry name" value="Thioesterase/thiol ester dehydrase-isomerase"/>
    <property type="match status" value="1"/>
</dbReference>
<protein>
    <submittedName>
        <fullName evidence="1">MaoC family dehydratase</fullName>
    </submittedName>
</protein>
<keyword evidence="2" id="KW-1185">Reference proteome</keyword>
<dbReference type="InterPro" id="IPR029069">
    <property type="entry name" value="HotDog_dom_sf"/>
</dbReference>
<name>A0ABN1TVT0_9ACTN</name>
<evidence type="ECO:0000313" key="1">
    <source>
        <dbReference type="EMBL" id="GAA1104621.1"/>
    </source>
</evidence>
<dbReference type="Gene3D" id="3.10.129.10">
    <property type="entry name" value="Hotdog Thioesterase"/>
    <property type="match status" value="1"/>
</dbReference>
<comment type="caution">
    <text evidence="1">The sequence shown here is derived from an EMBL/GenBank/DDBJ whole genome shotgun (WGS) entry which is preliminary data.</text>
</comment>
<proteinExistence type="predicted"/>
<gene>
    <name evidence="1" type="ORF">GCM10009668_24850</name>
</gene>
<reference evidence="1 2" key="1">
    <citation type="journal article" date="2019" name="Int. J. Syst. Evol. Microbiol.">
        <title>The Global Catalogue of Microorganisms (GCM) 10K type strain sequencing project: providing services to taxonomists for standard genome sequencing and annotation.</title>
        <authorList>
            <consortium name="The Broad Institute Genomics Platform"/>
            <consortium name="The Broad Institute Genome Sequencing Center for Infectious Disease"/>
            <person name="Wu L."/>
            <person name="Ma J."/>
        </authorList>
    </citation>
    <scope>NUCLEOTIDE SEQUENCE [LARGE SCALE GENOMIC DNA]</scope>
    <source>
        <strain evidence="1 2">JCM 13008</strain>
    </source>
</reference>
<accession>A0ABN1TVT0</accession>
<dbReference type="EMBL" id="BAAALG010000010">
    <property type="protein sequence ID" value="GAA1104621.1"/>
    <property type="molecule type" value="Genomic_DNA"/>
</dbReference>
<evidence type="ECO:0000313" key="2">
    <source>
        <dbReference type="Proteomes" id="UP001501581"/>
    </source>
</evidence>
<dbReference type="RefSeq" id="WP_343994856.1">
    <property type="nucleotide sequence ID" value="NZ_BAAALG010000010.1"/>
</dbReference>
<dbReference type="Proteomes" id="UP001501581">
    <property type="component" value="Unassembled WGS sequence"/>
</dbReference>